<dbReference type="Proteomes" id="UP000782312">
    <property type="component" value="Unassembled WGS sequence"/>
</dbReference>
<evidence type="ECO:0000256" key="2">
    <source>
        <dbReference type="PROSITE-ProRule" id="PRU00169"/>
    </source>
</evidence>
<evidence type="ECO:0000313" key="5">
    <source>
        <dbReference type="Proteomes" id="UP000782312"/>
    </source>
</evidence>
<dbReference type="AlphaFoldDB" id="A0A932HZV7"/>
<feature type="modified residue" description="4-aspartylphosphate" evidence="2">
    <location>
        <position position="72"/>
    </location>
</feature>
<keyword evidence="1 2" id="KW-0597">Phosphoprotein</keyword>
<organism evidence="4 5">
    <name type="scientific">Tectimicrobiota bacterium</name>
    <dbReference type="NCBI Taxonomy" id="2528274"/>
    <lineage>
        <taxon>Bacteria</taxon>
        <taxon>Pseudomonadati</taxon>
        <taxon>Nitrospinota/Tectimicrobiota group</taxon>
        <taxon>Candidatus Tectimicrobiota</taxon>
    </lineage>
</organism>
<accession>A0A932HZV7</accession>
<dbReference type="Gene3D" id="3.40.50.2300">
    <property type="match status" value="1"/>
</dbReference>
<comment type="caution">
    <text evidence="4">The sequence shown here is derived from an EMBL/GenBank/DDBJ whole genome shotgun (WGS) entry which is preliminary data.</text>
</comment>
<dbReference type="GO" id="GO:0000160">
    <property type="term" value="P:phosphorelay signal transduction system"/>
    <property type="evidence" value="ECO:0007669"/>
    <property type="project" value="InterPro"/>
</dbReference>
<dbReference type="Pfam" id="PF00072">
    <property type="entry name" value="Response_reg"/>
    <property type="match status" value="1"/>
</dbReference>
<dbReference type="SUPFAM" id="SSF52172">
    <property type="entry name" value="CheY-like"/>
    <property type="match status" value="1"/>
</dbReference>
<dbReference type="InterPro" id="IPR050595">
    <property type="entry name" value="Bact_response_regulator"/>
</dbReference>
<dbReference type="PANTHER" id="PTHR44591">
    <property type="entry name" value="STRESS RESPONSE REGULATOR PROTEIN 1"/>
    <property type="match status" value="1"/>
</dbReference>
<evidence type="ECO:0000313" key="4">
    <source>
        <dbReference type="EMBL" id="MBI3127355.1"/>
    </source>
</evidence>
<feature type="domain" description="Response regulatory" evidence="3">
    <location>
        <begin position="23"/>
        <end position="137"/>
    </location>
</feature>
<evidence type="ECO:0000256" key="1">
    <source>
        <dbReference type="ARBA" id="ARBA00022553"/>
    </source>
</evidence>
<dbReference type="PROSITE" id="PS50110">
    <property type="entry name" value="RESPONSE_REGULATORY"/>
    <property type="match status" value="1"/>
</dbReference>
<gene>
    <name evidence="4" type="ORF">HYZ11_07105</name>
</gene>
<protein>
    <submittedName>
        <fullName evidence="4">Response regulator</fullName>
    </submittedName>
</protein>
<dbReference type="InterPro" id="IPR011006">
    <property type="entry name" value="CheY-like_superfamily"/>
</dbReference>
<reference evidence="4" key="1">
    <citation type="submission" date="2020-07" db="EMBL/GenBank/DDBJ databases">
        <title>Huge and variable diversity of episymbiotic CPR bacteria and DPANN archaea in groundwater ecosystems.</title>
        <authorList>
            <person name="He C.Y."/>
            <person name="Keren R."/>
            <person name="Whittaker M."/>
            <person name="Farag I.F."/>
            <person name="Doudna J."/>
            <person name="Cate J.H.D."/>
            <person name="Banfield J.F."/>
        </authorList>
    </citation>
    <scope>NUCLEOTIDE SEQUENCE</scope>
    <source>
        <strain evidence="4">NC_groundwater_763_Ag_S-0.2um_68_21</strain>
    </source>
</reference>
<dbReference type="SMART" id="SM00448">
    <property type="entry name" value="REC"/>
    <property type="match status" value="1"/>
</dbReference>
<name>A0A932HZV7_UNCTE</name>
<dbReference type="InterPro" id="IPR001789">
    <property type="entry name" value="Sig_transdc_resp-reg_receiver"/>
</dbReference>
<sequence length="149" mass="16668">MWRFIRNEIDSWITRRIPAPSLTILVVEDERPLCDLFVKVLSPLGHVVHAAVRGEEAISLLQTQTFDLVFLDLLLPGISGIEVYREIDRLPLPPEVIVITSFASSNLLVQALDIGLLTVIQKPFQMETIIEAVDRAALRKAGALRSSQK</sequence>
<evidence type="ECO:0000259" key="3">
    <source>
        <dbReference type="PROSITE" id="PS50110"/>
    </source>
</evidence>
<dbReference type="PANTHER" id="PTHR44591:SF3">
    <property type="entry name" value="RESPONSE REGULATORY DOMAIN-CONTAINING PROTEIN"/>
    <property type="match status" value="1"/>
</dbReference>
<proteinExistence type="predicted"/>
<dbReference type="EMBL" id="JACPUR010000017">
    <property type="protein sequence ID" value="MBI3127355.1"/>
    <property type="molecule type" value="Genomic_DNA"/>
</dbReference>